<proteinExistence type="predicted"/>
<name>A0ACC2VD74_9TREE</name>
<dbReference type="Proteomes" id="UP001230649">
    <property type="component" value="Unassembled WGS sequence"/>
</dbReference>
<protein>
    <submittedName>
        <fullName evidence="1">Uncharacterized protein</fullName>
    </submittedName>
</protein>
<keyword evidence="2" id="KW-1185">Reference proteome</keyword>
<dbReference type="EMBL" id="JASBWS010000109">
    <property type="protein sequence ID" value="KAJ9096870.1"/>
    <property type="molecule type" value="Genomic_DNA"/>
</dbReference>
<sequence>MLGPGSAATANGGRPGTSSRSGSSTATHTRSNSVSNNNTALLASAYQALGEELGSEKLKVVGGYTLGRVIGEGTYGSVHIATHRLTGTRCAVKKIPKALTSQLTREIHHHRLLHHSNILHMYEVIATESHIWLVTELCTGGELFDYLVERGRLLEGEARRIFGELVVAVGTLHRKGTVHRDLKLENVFLDGECQVKLGDLGFAREWSRGQRLLDTFCGTTGYASPEMLQGKKYAGEEADIWSLGIILYTLLCGGLPFDDDDEEVMKSLIMKGEYEEPEWLSDDSIPGAEGPITPFLFSPDSQTTSFFPEAQPEAMRPAKRPGFERNESALSSSNASPALSPRKEGIVSFIDTSDSYIGPYGERHTSNRSDTSSERASTSSSEIHGSENATTSSTITTPSTPMIADGADSEFRVEEGGNLDDTPRPAETAQKLPYEHSNTSQSTIRKSEENSRQTSLPLPSKSRVQVLAKQWEEHEEHLDGTSRRQSFVSFDEHSLHLPVAQHSRTPNRTKRRSVSSTLSERRPSMPRGYSNSVLAAPNIDYYAQLHEVAPPFFSTKEEENLLSLLRLVGVDVGQLQHSVNNNACDASSALWWMLRAKQKQELAEAELDSPLYSTNTQATKGSVKVVSNDIPVEKTASGSISSTPPKNGMGTFVLGPPVITPSRSPTLQSTSLDKRESPATTHRSANPPEAGRVNTERREHSPGESLPVLRDSVTSSSPRHDQQAILADIEALKPAENSAPASPSKKQDGNKNRSTSFTMLQRATSAFTTGNLAKKKSDEKLLEQMAATNQDGMERARSPNKLLKLQRNRENSGTEDSDATSSHAISVPSRKQSSPPTLPSSTSYGTVDSLATMASSAASQDEISAKGKDGKGRKRESFLNTFRSWFIEDKKRKRPPPPPTPTLHVANNAHVNRRPPGYQPPTSASSRRSGPLRRTPSDQRPAMHSRRSSSLNSRRSSVTSLHMGGLDLPVGSPLDAYGLMRRGSLSRRSAGSRTPTSERGDFFGNSSHSRPSSVHSFSGTVKAPIPRHIETASRSGSSSINMHSRALHNRSPGVKHYQRVTSSSPAGRSRHARFATSSAAASVHLGRAASTASSHRSTASSRRSSGEYSANHAVELAEDETDFRDDASIRSARRTRTGHERYVYPSSRRIRSPHGSSTSLATMPYPKPKPPIRDVFAKKKSHDGLTDDDWVSDDEEGGYAGGLGQCSSSSGKGNLDSGTSAWKPGSNGSGFDTARSQDSPMMKGSSYISTASYRSRAGNGRPELPKPNKTVDNTVRTASIPTQDRNRPIRSITGARPVQIIEEDEEEEEEE</sequence>
<comment type="caution">
    <text evidence="1">The sequence shown here is derived from an EMBL/GenBank/DDBJ whole genome shotgun (WGS) entry which is preliminary data.</text>
</comment>
<accession>A0ACC2VD74</accession>
<evidence type="ECO:0000313" key="1">
    <source>
        <dbReference type="EMBL" id="KAJ9096870.1"/>
    </source>
</evidence>
<gene>
    <name evidence="1" type="ORF">QFC20_006339</name>
</gene>
<evidence type="ECO:0000313" key="2">
    <source>
        <dbReference type="Proteomes" id="UP001230649"/>
    </source>
</evidence>
<reference evidence="1" key="1">
    <citation type="submission" date="2023-04" db="EMBL/GenBank/DDBJ databases">
        <title>Draft Genome sequencing of Naganishia species isolated from polar environments using Oxford Nanopore Technology.</title>
        <authorList>
            <person name="Leo P."/>
            <person name="Venkateswaran K."/>
        </authorList>
    </citation>
    <scope>NUCLEOTIDE SEQUENCE</scope>
    <source>
        <strain evidence="1">MNA-CCFEE 5262</strain>
    </source>
</reference>
<organism evidence="1 2">
    <name type="scientific">Naganishia adeliensis</name>
    <dbReference type="NCBI Taxonomy" id="92952"/>
    <lineage>
        <taxon>Eukaryota</taxon>
        <taxon>Fungi</taxon>
        <taxon>Dikarya</taxon>
        <taxon>Basidiomycota</taxon>
        <taxon>Agaricomycotina</taxon>
        <taxon>Tremellomycetes</taxon>
        <taxon>Filobasidiales</taxon>
        <taxon>Filobasidiaceae</taxon>
        <taxon>Naganishia</taxon>
    </lineage>
</organism>